<reference evidence="6" key="1">
    <citation type="submission" date="2020-10" db="EMBL/GenBank/DDBJ databases">
        <authorList>
            <person name="Gilroy R."/>
        </authorList>
    </citation>
    <scope>NUCLEOTIDE SEQUENCE</scope>
    <source>
        <strain evidence="6">CHK176-22527</strain>
    </source>
</reference>
<dbReference type="EMBL" id="DVLX01000098">
    <property type="protein sequence ID" value="HIU00231.1"/>
    <property type="molecule type" value="Genomic_DNA"/>
</dbReference>
<dbReference type="PROSITE" id="PS51257">
    <property type="entry name" value="PROKAR_LIPOPROTEIN"/>
    <property type="match status" value="1"/>
</dbReference>
<evidence type="ECO:0000256" key="3">
    <source>
        <dbReference type="ARBA" id="ARBA00022729"/>
    </source>
</evidence>
<feature type="domain" description="Solute-binding protein family 5" evidence="5">
    <location>
        <begin position="78"/>
        <end position="425"/>
    </location>
</feature>
<comment type="caution">
    <text evidence="6">The sequence shown here is derived from an EMBL/GenBank/DDBJ whole genome shotgun (WGS) entry which is preliminary data.</text>
</comment>
<dbReference type="SUPFAM" id="SSF53850">
    <property type="entry name" value="Periplasmic binding protein-like II"/>
    <property type="match status" value="1"/>
</dbReference>
<dbReference type="InterPro" id="IPR030678">
    <property type="entry name" value="Peptide/Ni-bd"/>
</dbReference>
<evidence type="ECO:0000256" key="4">
    <source>
        <dbReference type="SAM" id="SignalP"/>
    </source>
</evidence>
<gene>
    <name evidence="6" type="ORF">IAD12_08280</name>
</gene>
<dbReference type="PANTHER" id="PTHR30290:SF9">
    <property type="entry name" value="OLIGOPEPTIDE-BINDING PROTEIN APPA"/>
    <property type="match status" value="1"/>
</dbReference>
<dbReference type="Gene3D" id="3.40.190.10">
    <property type="entry name" value="Periplasmic binding protein-like II"/>
    <property type="match status" value="1"/>
</dbReference>
<dbReference type="PIRSF" id="PIRSF002741">
    <property type="entry name" value="MppA"/>
    <property type="match status" value="1"/>
</dbReference>
<dbReference type="CDD" id="cd08518">
    <property type="entry name" value="PBP2_NikA_DppA_OppA_like_19"/>
    <property type="match status" value="1"/>
</dbReference>
<dbReference type="InterPro" id="IPR039424">
    <property type="entry name" value="SBP_5"/>
</dbReference>
<accession>A0A9D1HF88</accession>
<protein>
    <submittedName>
        <fullName evidence="6">ABC transporter substrate-binding protein</fullName>
    </submittedName>
</protein>
<sequence>MKFKRLKGKVLCAAAALMLIPGIMTGCSGDSAEDAANGITVYIGGNIFEESMDPVKGAMSYGYPFTNNALIKVNTESEYVGDLAAEWEIDASALTYTFKLREGVKFHDGSDFTAEDVVFTYDKVKENQGENENVDLSRLESAEAVDDYTVVFHLSEPYSSFLDQTACLGIVPSDSYESGTFDTMPVGTGPWKVAQYDTAQKIIVQANDDYYGGAPSIDKVTILNMESDTAVSAVKSGELDLAMVEPNYIGEEVDGMHVENLETMDVRQISLPVAAEKEVTDEDGNKIIVGNDVTSDKAVREALAIGIDRQKIIDDALNGVGKPAEGFTENLEWGNSAGYEDGRKDEAESLLAAAGWIKGEDGIYEKNGMKCEFSVYAPSGDNERYQLAAALAEEAKLLGVKINVDQKSWDELYTLAYSNGVVWGWGQYDPVVLKNLFYAGEGTDPAKPNTIGYNNAQVNERIDTALSANDHDAAVAAWKEVQDMTADDYGYLYIVNIEHSYFVSDALDISADTQIPHPHGHGAPVINNMNEWTLKQ</sequence>
<dbReference type="Pfam" id="PF00496">
    <property type="entry name" value="SBP_bac_5"/>
    <property type="match status" value="1"/>
</dbReference>
<feature type="chain" id="PRO_5038669073" evidence="4">
    <location>
        <begin position="27"/>
        <end position="536"/>
    </location>
</feature>
<keyword evidence="3 4" id="KW-0732">Signal</keyword>
<keyword evidence="2" id="KW-0813">Transport</keyword>
<organism evidence="6 7">
    <name type="scientific">Candidatus Allocopromorpha excrementavium</name>
    <dbReference type="NCBI Taxonomy" id="2840741"/>
    <lineage>
        <taxon>Bacteria</taxon>
        <taxon>Bacillati</taxon>
        <taxon>Bacillota</taxon>
        <taxon>Clostridia</taxon>
        <taxon>Eubacteriales</taxon>
        <taxon>Eubacteriaceae</taxon>
        <taxon>Eubacteriaceae incertae sedis</taxon>
        <taxon>Candidatus Allocopromorpha</taxon>
    </lineage>
</organism>
<name>A0A9D1HF88_9FIRM</name>
<dbReference type="GO" id="GO:1904680">
    <property type="term" value="F:peptide transmembrane transporter activity"/>
    <property type="evidence" value="ECO:0007669"/>
    <property type="project" value="TreeGrafter"/>
</dbReference>
<dbReference type="GO" id="GO:0042597">
    <property type="term" value="C:periplasmic space"/>
    <property type="evidence" value="ECO:0007669"/>
    <property type="project" value="UniProtKB-ARBA"/>
</dbReference>
<proteinExistence type="inferred from homology"/>
<evidence type="ECO:0000313" key="7">
    <source>
        <dbReference type="Proteomes" id="UP000824159"/>
    </source>
</evidence>
<dbReference type="GO" id="GO:0043190">
    <property type="term" value="C:ATP-binding cassette (ABC) transporter complex"/>
    <property type="evidence" value="ECO:0007669"/>
    <property type="project" value="InterPro"/>
</dbReference>
<evidence type="ECO:0000256" key="2">
    <source>
        <dbReference type="ARBA" id="ARBA00022448"/>
    </source>
</evidence>
<evidence type="ECO:0000256" key="1">
    <source>
        <dbReference type="ARBA" id="ARBA00005695"/>
    </source>
</evidence>
<comment type="similarity">
    <text evidence="1">Belongs to the bacterial solute-binding protein 5 family.</text>
</comment>
<reference evidence="6" key="2">
    <citation type="journal article" date="2021" name="PeerJ">
        <title>Extensive microbial diversity within the chicken gut microbiome revealed by metagenomics and culture.</title>
        <authorList>
            <person name="Gilroy R."/>
            <person name="Ravi A."/>
            <person name="Getino M."/>
            <person name="Pursley I."/>
            <person name="Horton D.L."/>
            <person name="Alikhan N.F."/>
            <person name="Baker D."/>
            <person name="Gharbi K."/>
            <person name="Hall N."/>
            <person name="Watson M."/>
            <person name="Adriaenssens E.M."/>
            <person name="Foster-Nyarko E."/>
            <person name="Jarju S."/>
            <person name="Secka A."/>
            <person name="Antonio M."/>
            <person name="Oren A."/>
            <person name="Chaudhuri R.R."/>
            <person name="La Ragione R."/>
            <person name="Hildebrand F."/>
            <person name="Pallen M.J."/>
        </authorList>
    </citation>
    <scope>NUCLEOTIDE SEQUENCE</scope>
    <source>
        <strain evidence="6">CHK176-22527</strain>
    </source>
</reference>
<dbReference type="GO" id="GO:0015833">
    <property type="term" value="P:peptide transport"/>
    <property type="evidence" value="ECO:0007669"/>
    <property type="project" value="TreeGrafter"/>
</dbReference>
<evidence type="ECO:0000259" key="5">
    <source>
        <dbReference type="Pfam" id="PF00496"/>
    </source>
</evidence>
<dbReference type="Proteomes" id="UP000824159">
    <property type="component" value="Unassembled WGS sequence"/>
</dbReference>
<dbReference type="InterPro" id="IPR000914">
    <property type="entry name" value="SBP_5_dom"/>
</dbReference>
<dbReference type="AlphaFoldDB" id="A0A9D1HF88"/>
<dbReference type="PANTHER" id="PTHR30290">
    <property type="entry name" value="PERIPLASMIC BINDING COMPONENT OF ABC TRANSPORTER"/>
    <property type="match status" value="1"/>
</dbReference>
<dbReference type="Gene3D" id="3.10.105.10">
    <property type="entry name" value="Dipeptide-binding Protein, Domain 3"/>
    <property type="match status" value="1"/>
</dbReference>
<evidence type="ECO:0000313" key="6">
    <source>
        <dbReference type="EMBL" id="HIU00231.1"/>
    </source>
</evidence>
<feature type="signal peptide" evidence="4">
    <location>
        <begin position="1"/>
        <end position="26"/>
    </location>
</feature>